<evidence type="ECO:0000313" key="2">
    <source>
        <dbReference type="Proteomes" id="UP000324222"/>
    </source>
</evidence>
<proteinExistence type="predicted"/>
<sequence>MTDVLCFIVSGVTGMPDFVIITGWKAAVSDQAQESLGKEFESYRWLALSQSSLITPTCLLTTRSSRSLHQRAL</sequence>
<name>A0A5B7GBR0_PORTR</name>
<dbReference type="AlphaFoldDB" id="A0A5B7GBR0"/>
<reference evidence="1 2" key="1">
    <citation type="submission" date="2019-05" db="EMBL/GenBank/DDBJ databases">
        <title>Another draft genome of Portunus trituberculatus and its Hox gene families provides insights of decapod evolution.</title>
        <authorList>
            <person name="Jeong J.-H."/>
            <person name="Song I."/>
            <person name="Kim S."/>
            <person name="Choi T."/>
            <person name="Kim D."/>
            <person name="Ryu S."/>
            <person name="Kim W."/>
        </authorList>
    </citation>
    <scope>NUCLEOTIDE SEQUENCE [LARGE SCALE GENOMIC DNA]</scope>
    <source>
        <tissue evidence="1">Muscle</tissue>
    </source>
</reference>
<evidence type="ECO:0000313" key="1">
    <source>
        <dbReference type="EMBL" id="MPC54558.1"/>
    </source>
</evidence>
<comment type="caution">
    <text evidence="1">The sequence shown here is derived from an EMBL/GenBank/DDBJ whole genome shotgun (WGS) entry which is preliminary data.</text>
</comment>
<dbReference type="Proteomes" id="UP000324222">
    <property type="component" value="Unassembled WGS sequence"/>
</dbReference>
<protein>
    <submittedName>
        <fullName evidence="1">Uncharacterized protein</fullName>
    </submittedName>
</protein>
<dbReference type="EMBL" id="VSRR010012448">
    <property type="protein sequence ID" value="MPC54558.1"/>
    <property type="molecule type" value="Genomic_DNA"/>
</dbReference>
<keyword evidence="2" id="KW-1185">Reference proteome</keyword>
<gene>
    <name evidence="1" type="ORF">E2C01_048479</name>
</gene>
<accession>A0A5B7GBR0</accession>
<organism evidence="1 2">
    <name type="scientific">Portunus trituberculatus</name>
    <name type="common">Swimming crab</name>
    <name type="synonym">Neptunus trituberculatus</name>
    <dbReference type="NCBI Taxonomy" id="210409"/>
    <lineage>
        <taxon>Eukaryota</taxon>
        <taxon>Metazoa</taxon>
        <taxon>Ecdysozoa</taxon>
        <taxon>Arthropoda</taxon>
        <taxon>Crustacea</taxon>
        <taxon>Multicrustacea</taxon>
        <taxon>Malacostraca</taxon>
        <taxon>Eumalacostraca</taxon>
        <taxon>Eucarida</taxon>
        <taxon>Decapoda</taxon>
        <taxon>Pleocyemata</taxon>
        <taxon>Brachyura</taxon>
        <taxon>Eubrachyura</taxon>
        <taxon>Portunoidea</taxon>
        <taxon>Portunidae</taxon>
        <taxon>Portuninae</taxon>
        <taxon>Portunus</taxon>
    </lineage>
</organism>